<gene>
    <name evidence="1" type="ORF">CAY53_12255</name>
</gene>
<evidence type="ECO:0000313" key="2">
    <source>
        <dbReference type="Proteomes" id="UP000239867"/>
    </source>
</evidence>
<dbReference type="KEGG" id="deo:CAY53_12255"/>
<dbReference type="EMBL" id="CP021255">
    <property type="protein sequence ID" value="AVD72155.1"/>
    <property type="molecule type" value="Genomic_DNA"/>
</dbReference>
<dbReference type="Gene3D" id="1.10.150.400">
    <property type="match status" value="1"/>
</dbReference>
<dbReference type="SUPFAM" id="SSF56784">
    <property type="entry name" value="HAD-like"/>
    <property type="match status" value="1"/>
</dbReference>
<dbReference type="RefSeq" id="WP_104937359.1">
    <property type="nucleotide sequence ID" value="NZ_CP021255.1"/>
</dbReference>
<keyword evidence="2" id="KW-1185">Reference proteome</keyword>
<protein>
    <recommendedName>
        <fullName evidence="3">Haloacid dehalogenase</fullName>
    </recommendedName>
</protein>
<evidence type="ECO:0008006" key="3">
    <source>
        <dbReference type="Google" id="ProtNLM"/>
    </source>
</evidence>
<dbReference type="InterPro" id="IPR023214">
    <property type="entry name" value="HAD_sf"/>
</dbReference>
<dbReference type="AlphaFoldDB" id="A0A2L1GR32"/>
<dbReference type="CDD" id="cd01427">
    <property type="entry name" value="HAD_like"/>
    <property type="match status" value="1"/>
</dbReference>
<dbReference type="Gene3D" id="3.40.50.1000">
    <property type="entry name" value="HAD superfamily/HAD-like"/>
    <property type="match status" value="1"/>
</dbReference>
<evidence type="ECO:0000313" key="1">
    <source>
        <dbReference type="EMBL" id="AVD72155.1"/>
    </source>
</evidence>
<dbReference type="OrthoDB" id="9816564at2"/>
<dbReference type="InterPro" id="IPR036412">
    <property type="entry name" value="HAD-like_sf"/>
</dbReference>
<reference evidence="1" key="1">
    <citation type="submission" date="2017-05" db="EMBL/GenBank/DDBJ databases">
        <authorList>
            <person name="Song R."/>
            <person name="Chenine A.L."/>
            <person name="Ruprecht R.M."/>
        </authorList>
    </citation>
    <scope>NUCLEOTIDE SEQUENCE</scope>
    <source>
        <strain evidence="1">ORNL</strain>
    </source>
</reference>
<name>A0A2L1GR32_9BACT</name>
<dbReference type="Proteomes" id="UP000239867">
    <property type="component" value="Chromosome"/>
</dbReference>
<proteinExistence type="predicted"/>
<accession>A0A2L1GR32</accession>
<sequence>MSWKTCYSIGELLAAAEEAARTCTAISFDLFDTLLIRRTHDPDLVKPATARFIAEKLAALGRVVSWEEVQDLRDRAEREQREATGRRFADQEARYPDFMTQLLRQLFPGQDVTALLAEVTGYELDMEAAMLVPRAGLVEWLRRMHAAGRKILVLSDVYLPAEHLRRLIEGAGFLDAVDSVISSADSFLAKASGKAFQLVQEQYGLDRAAWLHIGDNPHSDGLKPAEFGLRALVLRDAGEKQRKSLEKRYYKYSLGQPFWRGRDLQQLCLPLEAENVPRPFLYRYGFLVLAPLLAAFVQGVLEECLKSGIGRLYFFSREGWLLEKIWHLLAPVLHPAVALPRASYLYVSRMALAGASCAHQGMVQSSADIVFLPAGNRDFRDLCRVFALDPAPFAPHLARQGLAEDTVLSDKHKGYALENRRRFNLLFRDPLFQEEVKRQTADSNLALQRYLEAEGFFAESSVALVDIGWMGTIQRFLFDAVKHRPDVPACRGYVLAATRGIVFPEEAKNSLRGLLYDRDRFDLAGSSILYARDLFEEACRAPSPTLNAYALKGAGYELLFRTTEDKTGRAEQEQDAYYAPLQEGILDGVRRYAPAAAVLGWTLKDLKPWLNYLMVSRLAFPKTREVVAIRNRHHLDDFYGQHQPVKRHTRADLQLWDRSAAALYCRPFLRLKYFVQGIRHRLREE</sequence>
<dbReference type="Pfam" id="PF00702">
    <property type="entry name" value="Hydrolase"/>
    <property type="match status" value="1"/>
</dbReference>
<organism evidence="1 2">
    <name type="scientific">Desulfobulbus oralis</name>
    <dbReference type="NCBI Taxonomy" id="1986146"/>
    <lineage>
        <taxon>Bacteria</taxon>
        <taxon>Pseudomonadati</taxon>
        <taxon>Thermodesulfobacteriota</taxon>
        <taxon>Desulfobulbia</taxon>
        <taxon>Desulfobulbales</taxon>
        <taxon>Desulfobulbaceae</taxon>
        <taxon>Desulfobulbus</taxon>
    </lineage>
</organism>
<reference evidence="1" key="2">
    <citation type="journal article" date="2018" name="MBio">
        <title>Insights into the evolution of host association through the isolation and characterization of a novel human periodontal pathobiont, Desulfobulbus oralis.</title>
        <authorList>
            <person name="Cross K.L."/>
            <person name="Chirania P."/>
            <person name="Xiong W."/>
            <person name="Beall C.J."/>
            <person name="Elkins J.G."/>
            <person name="Giannone R.J."/>
            <person name="Griffen A.L."/>
            <person name="Guss A.M."/>
            <person name="Hettich R.L."/>
            <person name="Joshi S.S."/>
            <person name="Mokrzan E.M."/>
            <person name="Martin R.K."/>
            <person name="Zhulin I.B."/>
            <person name="Leys E.J."/>
            <person name="Podar M."/>
        </authorList>
    </citation>
    <scope>NUCLEOTIDE SEQUENCE [LARGE SCALE GENOMIC DNA]</scope>
    <source>
        <strain evidence="1">ORNL</strain>
    </source>
</reference>